<dbReference type="CDD" id="cd03256">
    <property type="entry name" value="ABC_PhnC_transporter"/>
    <property type="match status" value="1"/>
</dbReference>
<dbReference type="Pfam" id="PF00005">
    <property type="entry name" value="ABC_tran"/>
    <property type="match status" value="1"/>
</dbReference>
<sequence length="281" mass="31123">MEPLLSIKDLVKVYGKSTRALNGISIDFYPGEFIVVIGPSGAGKSTFIRCINRLIDSTEGNLVFDGDNLEKASGSKLRKERSKIGMIFQHYNLIGRTNVIKNVLHGRLHDTPLYKSIFGFFKHEDKKEAVELLEKVGLKDQIYKRADELSGGQMQRVGICRALLQRPKLLLADEPIASLDPISANIVMEQLHNISKEKKLTCIVNLHQVDYAKKYASRIVGIKKGRVVFDGKPAELSDKIIRSIYEGKESQMTLQNDAAQTGISTGVKEGPALQLTGGQKA</sequence>
<protein>
    <submittedName>
        <fullName evidence="9">Phosphonates import ATP-binding protein PhnC</fullName>
    </submittedName>
</protein>
<dbReference type="SUPFAM" id="SSF52540">
    <property type="entry name" value="P-loop containing nucleoside triphosphate hydrolases"/>
    <property type="match status" value="1"/>
</dbReference>
<dbReference type="EMBL" id="BJYM01000018">
    <property type="protein sequence ID" value="GEN89105.1"/>
    <property type="molecule type" value="Genomic_DNA"/>
</dbReference>
<comment type="caution">
    <text evidence="9">The sequence shown here is derived from an EMBL/GenBank/DDBJ whole genome shotgun (WGS) entry which is preliminary data.</text>
</comment>
<name>A0A511ZNU2_9BACI</name>
<gene>
    <name evidence="9" type="primary">phnC_2</name>
    <name evidence="9" type="ORF">OSO01_38440</name>
</gene>
<evidence type="ECO:0000256" key="1">
    <source>
        <dbReference type="ARBA" id="ARBA00022448"/>
    </source>
</evidence>
<evidence type="ECO:0000256" key="4">
    <source>
        <dbReference type="ARBA" id="ARBA00022840"/>
    </source>
</evidence>
<dbReference type="OrthoDB" id="9802264at2"/>
<dbReference type="PANTHER" id="PTHR43166:SF6">
    <property type="entry name" value="PHOSPHONATES IMPORT ATP-BINDING PROTEIN PHNC"/>
    <property type="match status" value="1"/>
</dbReference>
<keyword evidence="7" id="KW-0472">Membrane</keyword>
<keyword evidence="2" id="KW-1003">Cell membrane</keyword>
<evidence type="ECO:0000313" key="9">
    <source>
        <dbReference type="EMBL" id="GEN89105.1"/>
    </source>
</evidence>
<keyword evidence="5" id="KW-0918">Phosphonate transport</keyword>
<dbReference type="GO" id="GO:0016020">
    <property type="term" value="C:membrane"/>
    <property type="evidence" value="ECO:0007669"/>
    <property type="project" value="InterPro"/>
</dbReference>
<evidence type="ECO:0000256" key="6">
    <source>
        <dbReference type="ARBA" id="ARBA00022967"/>
    </source>
</evidence>
<dbReference type="InterPro" id="IPR050086">
    <property type="entry name" value="MetN_ABC_transporter-like"/>
</dbReference>
<keyword evidence="4 9" id="KW-0067">ATP-binding</keyword>
<dbReference type="GO" id="GO:0016887">
    <property type="term" value="F:ATP hydrolysis activity"/>
    <property type="evidence" value="ECO:0007669"/>
    <property type="project" value="InterPro"/>
</dbReference>
<evidence type="ECO:0000256" key="2">
    <source>
        <dbReference type="ARBA" id="ARBA00022475"/>
    </source>
</evidence>
<evidence type="ECO:0000313" key="10">
    <source>
        <dbReference type="Proteomes" id="UP000321558"/>
    </source>
</evidence>
<reference evidence="9 10" key="1">
    <citation type="submission" date="2019-07" db="EMBL/GenBank/DDBJ databases">
        <title>Whole genome shotgun sequence of Oceanobacillus sojae NBRC 105379.</title>
        <authorList>
            <person name="Hosoyama A."/>
            <person name="Uohara A."/>
            <person name="Ohji S."/>
            <person name="Ichikawa N."/>
        </authorList>
    </citation>
    <scope>NUCLEOTIDE SEQUENCE [LARGE SCALE GENOMIC DNA]</scope>
    <source>
        <strain evidence="9 10">NBRC 105379</strain>
    </source>
</reference>
<organism evidence="9 10">
    <name type="scientific">Oceanobacillus sojae</name>
    <dbReference type="NCBI Taxonomy" id="582851"/>
    <lineage>
        <taxon>Bacteria</taxon>
        <taxon>Bacillati</taxon>
        <taxon>Bacillota</taxon>
        <taxon>Bacilli</taxon>
        <taxon>Bacillales</taxon>
        <taxon>Bacillaceae</taxon>
        <taxon>Oceanobacillus</taxon>
    </lineage>
</organism>
<proteinExistence type="predicted"/>
<dbReference type="STRING" id="582851.GCA_900162665_03444"/>
<dbReference type="InterPro" id="IPR017871">
    <property type="entry name" value="ABC_transporter-like_CS"/>
</dbReference>
<dbReference type="AlphaFoldDB" id="A0A511ZNU2"/>
<dbReference type="PROSITE" id="PS50893">
    <property type="entry name" value="ABC_TRANSPORTER_2"/>
    <property type="match status" value="1"/>
</dbReference>
<evidence type="ECO:0000256" key="7">
    <source>
        <dbReference type="ARBA" id="ARBA00023136"/>
    </source>
</evidence>
<dbReference type="InterPro" id="IPR027417">
    <property type="entry name" value="P-loop_NTPase"/>
</dbReference>
<dbReference type="GO" id="GO:0005524">
    <property type="term" value="F:ATP binding"/>
    <property type="evidence" value="ECO:0007669"/>
    <property type="project" value="UniProtKB-KW"/>
</dbReference>
<dbReference type="InterPro" id="IPR003439">
    <property type="entry name" value="ABC_transporter-like_ATP-bd"/>
</dbReference>
<evidence type="ECO:0000259" key="8">
    <source>
        <dbReference type="PROSITE" id="PS50893"/>
    </source>
</evidence>
<dbReference type="PROSITE" id="PS00211">
    <property type="entry name" value="ABC_TRANSPORTER_1"/>
    <property type="match status" value="1"/>
</dbReference>
<accession>A0A511ZNU2</accession>
<dbReference type="SMART" id="SM00382">
    <property type="entry name" value="AAA"/>
    <property type="match status" value="1"/>
</dbReference>
<dbReference type="Proteomes" id="UP000321558">
    <property type="component" value="Unassembled WGS sequence"/>
</dbReference>
<keyword evidence="3" id="KW-0547">Nucleotide-binding</keyword>
<evidence type="ECO:0000256" key="5">
    <source>
        <dbReference type="ARBA" id="ARBA00022885"/>
    </source>
</evidence>
<dbReference type="GO" id="GO:0015416">
    <property type="term" value="F:ABC-type phosphonate transporter activity"/>
    <property type="evidence" value="ECO:0007669"/>
    <property type="project" value="InterPro"/>
</dbReference>
<keyword evidence="6" id="KW-1278">Translocase</keyword>
<dbReference type="InterPro" id="IPR012693">
    <property type="entry name" value="ABC_transpr_PhnC"/>
</dbReference>
<dbReference type="NCBIfam" id="TIGR02315">
    <property type="entry name" value="ABC_phnC"/>
    <property type="match status" value="1"/>
</dbReference>
<feature type="domain" description="ABC transporter" evidence="8">
    <location>
        <begin position="5"/>
        <end position="249"/>
    </location>
</feature>
<dbReference type="InterPro" id="IPR003593">
    <property type="entry name" value="AAA+_ATPase"/>
</dbReference>
<dbReference type="Gene3D" id="3.40.50.300">
    <property type="entry name" value="P-loop containing nucleotide triphosphate hydrolases"/>
    <property type="match status" value="1"/>
</dbReference>
<keyword evidence="1" id="KW-0813">Transport</keyword>
<dbReference type="PANTHER" id="PTHR43166">
    <property type="entry name" value="AMINO ACID IMPORT ATP-BINDING PROTEIN"/>
    <property type="match status" value="1"/>
</dbReference>
<keyword evidence="10" id="KW-1185">Reference proteome</keyword>
<evidence type="ECO:0000256" key="3">
    <source>
        <dbReference type="ARBA" id="ARBA00022741"/>
    </source>
</evidence>
<dbReference type="RefSeq" id="WP_147212024.1">
    <property type="nucleotide sequence ID" value="NZ_BJYM01000018.1"/>
</dbReference>